<dbReference type="AlphaFoldDB" id="A0A096P8A9"/>
<sequence>MTSGSIDGLDLLFDHGLDAREGEGAPGLAVDVLAWDDVLNAFDAYCADGADGRFDDLDAVFATTWAREGCDARRRAAGEAREYIASVVRDALGDGEDDDGGDARETTRREAEDSATAIKYVQSRANGRLRASCIETGRKNRLKMLRDMFSAELRAFARRAEELERRAKDAAAKTAASVLCLNLPDPAEVLRREFKSSLANVLDAFDSAMEHIAPRTAKTKSASSRDSERSNATVEITQSVAAIQGRHDERARKVLSQWLWDHFYPTEERLKPIPTRAEKEELARLSGLTTTQVGDWFVNARARLWKPYIEGLIRGVYNDAMVKKALDLQADASA</sequence>
<dbReference type="RefSeq" id="XP_022840416.1">
    <property type="nucleotide sequence ID" value="XM_022983902.1"/>
</dbReference>
<evidence type="ECO:0000259" key="7">
    <source>
        <dbReference type="PROSITE" id="PS50071"/>
    </source>
</evidence>
<keyword evidence="2 4" id="KW-0371">Homeobox</keyword>
<dbReference type="Pfam" id="PF05920">
    <property type="entry name" value="Homeobox_KN"/>
    <property type="match status" value="1"/>
</dbReference>
<keyword evidence="1 4" id="KW-0238">DNA-binding</keyword>
<dbReference type="InterPro" id="IPR009057">
    <property type="entry name" value="Homeodomain-like_sf"/>
</dbReference>
<keyword evidence="5" id="KW-0175">Coiled coil</keyword>
<dbReference type="GO" id="GO:0005634">
    <property type="term" value="C:nucleus"/>
    <property type="evidence" value="ECO:0007669"/>
    <property type="project" value="UniProtKB-SubCell"/>
</dbReference>
<feature type="compositionally biased region" description="Basic and acidic residues" evidence="6">
    <location>
        <begin position="101"/>
        <end position="112"/>
    </location>
</feature>
<dbReference type="Proteomes" id="UP000009170">
    <property type="component" value="Unassembled WGS sequence"/>
</dbReference>
<reference evidence="9" key="1">
    <citation type="journal article" date="2006" name="Proc. Natl. Acad. Sci. U.S.A.">
        <title>Genome analysis of the smallest free-living eukaryote Ostreococcus tauri unveils many unique features.</title>
        <authorList>
            <person name="Derelle E."/>
            <person name="Ferraz C."/>
            <person name="Rombauts S."/>
            <person name="Rouze P."/>
            <person name="Worden A.Z."/>
            <person name="Robbens S."/>
            <person name="Partensky F."/>
            <person name="Degroeve S."/>
            <person name="Echeynie S."/>
            <person name="Cooke R."/>
            <person name="Saeys Y."/>
            <person name="Wuyts J."/>
            <person name="Jabbari K."/>
            <person name="Bowler C."/>
            <person name="Panaud O."/>
            <person name="Piegu B."/>
            <person name="Ball S.G."/>
            <person name="Ral J.-P."/>
            <person name="Bouget F.-Y."/>
            <person name="Piganeau G."/>
            <person name="De Baets B."/>
            <person name="Picard A."/>
            <person name="Delseny M."/>
            <person name="Demaille J."/>
            <person name="Van de Peer Y."/>
            <person name="Moreau H."/>
        </authorList>
    </citation>
    <scope>NUCLEOTIDE SEQUENCE [LARGE SCALE GENOMIC DNA]</scope>
    <source>
        <strain evidence="9">OTTH 0595 / CCAP 157/2 / RCC745</strain>
    </source>
</reference>
<feature type="coiled-coil region" evidence="5">
    <location>
        <begin position="146"/>
        <end position="173"/>
    </location>
</feature>
<comment type="subcellular location">
    <subcellularLocation>
        <location evidence="4">Nucleus</location>
    </subcellularLocation>
</comment>
<evidence type="ECO:0000256" key="5">
    <source>
        <dbReference type="SAM" id="Coils"/>
    </source>
</evidence>
<reference evidence="8 9" key="2">
    <citation type="journal article" date="2014" name="BMC Genomics">
        <title>An improved genome of the model marine alga Ostreococcus tauri unfolds by assessing Illumina de novo assemblies.</title>
        <authorList>
            <person name="Blanc-Mathieu R."/>
            <person name="Verhelst B."/>
            <person name="Derelle E."/>
            <person name="Rombauts S."/>
            <person name="Bouget F.Y."/>
            <person name="Carre I."/>
            <person name="Chateau A."/>
            <person name="Eyre-Walker A."/>
            <person name="Grimsley N."/>
            <person name="Moreau H."/>
            <person name="Piegu B."/>
            <person name="Rivals E."/>
            <person name="Schackwitz W."/>
            <person name="Van de Peer Y."/>
            <person name="Piganeau G."/>
        </authorList>
    </citation>
    <scope>NUCLEOTIDE SEQUENCE [LARGE SCALE GENOMIC DNA]</scope>
    <source>
        <strain evidence="9">OTTH 0595 / CCAP 157/2 / RCC745</strain>
    </source>
</reference>
<dbReference type="OrthoDB" id="10056939at2759"/>
<comment type="caution">
    <text evidence="8">The sequence shown here is derived from an EMBL/GenBank/DDBJ whole genome shotgun (WGS) entry which is preliminary data.</text>
</comment>
<evidence type="ECO:0000256" key="4">
    <source>
        <dbReference type="PROSITE-ProRule" id="PRU00108"/>
    </source>
</evidence>
<dbReference type="CDD" id="cd00086">
    <property type="entry name" value="homeodomain"/>
    <property type="match status" value="1"/>
</dbReference>
<name>A0A096P8A9_OSTTA</name>
<dbReference type="GeneID" id="9838016"/>
<keyword evidence="3 4" id="KW-0539">Nucleus</keyword>
<accession>A0A096P8A9</accession>
<feature type="DNA-binding region" description="Homeobox" evidence="4">
    <location>
        <begin position="248"/>
        <end position="308"/>
    </location>
</feature>
<dbReference type="PANTHER" id="PTHR11850">
    <property type="entry name" value="HOMEOBOX PROTEIN TRANSCRIPTION FACTORS"/>
    <property type="match status" value="1"/>
</dbReference>
<gene>
    <name evidence="8" type="ORF">OT_ostta17g00450</name>
</gene>
<dbReference type="InParanoid" id="A0A096P8A9"/>
<dbReference type="SUPFAM" id="SSF46689">
    <property type="entry name" value="Homeodomain-like"/>
    <property type="match status" value="1"/>
</dbReference>
<keyword evidence="9" id="KW-1185">Reference proteome</keyword>
<protein>
    <submittedName>
        <fullName evidence="8">Homeobox KN domain</fullName>
    </submittedName>
</protein>
<dbReference type="GO" id="GO:0003677">
    <property type="term" value="F:DNA binding"/>
    <property type="evidence" value="ECO:0007669"/>
    <property type="project" value="UniProtKB-UniRule"/>
</dbReference>
<dbReference type="GO" id="GO:0006355">
    <property type="term" value="P:regulation of DNA-templated transcription"/>
    <property type="evidence" value="ECO:0007669"/>
    <property type="project" value="InterPro"/>
</dbReference>
<evidence type="ECO:0000256" key="3">
    <source>
        <dbReference type="ARBA" id="ARBA00023242"/>
    </source>
</evidence>
<evidence type="ECO:0000256" key="1">
    <source>
        <dbReference type="ARBA" id="ARBA00023125"/>
    </source>
</evidence>
<evidence type="ECO:0000313" key="8">
    <source>
        <dbReference type="EMBL" id="CEG00514.1"/>
    </source>
</evidence>
<dbReference type="InterPro" id="IPR001356">
    <property type="entry name" value="HD"/>
</dbReference>
<evidence type="ECO:0000313" key="9">
    <source>
        <dbReference type="Proteomes" id="UP000009170"/>
    </source>
</evidence>
<evidence type="ECO:0000256" key="2">
    <source>
        <dbReference type="ARBA" id="ARBA00023155"/>
    </source>
</evidence>
<dbReference type="KEGG" id="ota:OT_ostta17g00450"/>
<dbReference type="InterPro" id="IPR050224">
    <property type="entry name" value="TALE_homeobox"/>
</dbReference>
<dbReference type="InterPro" id="IPR008422">
    <property type="entry name" value="KN_HD"/>
</dbReference>
<dbReference type="PROSITE" id="PS50071">
    <property type="entry name" value="HOMEOBOX_2"/>
    <property type="match status" value="1"/>
</dbReference>
<dbReference type="EMBL" id="CAID01000017">
    <property type="protein sequence ID" value="CEG00514.1"/>
    <property type="molecule type" value="Genomic_DNA"/>
</dbReference>
<organism evidence="8 9">
    <name type="scientific">Ostreococcus tauri</name>
    <name type="common">Marine green alga</name>
    <dbReference type="NCBI Taxonomy" id="70448"/>
    <lineage>
        <taxon>Eukaryota</taxon>
        <taxon>Viridiplantae</taxon>
        <taxon>Chlorophyta</taxon>
        <taxon>Mamiellophyceae</taxon>
        <taxon>Mamiellales</taxon>
        <taxon>Bathycoccaceae</taxon>
        <taxon>Ostreococcus</taxon>
    </lineage>
</organism>
<dbReference type="Gene3D" id="1.10.10.60">
    <property type="entry name" value="Homeodomain-like"/>
    <property type="match status" value="1"/>
</dbReference>
<dbReference type="STRING" id="70448.A0A096P8A9"/>
<proteinExistence type="predicted"/>
<feature type="region of interest" description="Disordered" evidence="6">
    <location>
        <begin position="92"/>
        <end position="114"/>
    </location>
</feature>
<evidence type="ECO:0000256" key="6">
    <source>
        <dbReference type="SAM" id="MobiDB-lite"/>
    </source>
</evidence>
<feature type="domain" description="Homeobox" evidence="7">
    <location>
        <begin position="246"/>
        <end position="307"/>
    </location>
</feature>